<organism evidence="5 6">
    <name type="scientific">Mortierella alpina</name>
    <name type="common">Oleaginous fungus</name>
    <name type="synonym">Mortierella renispora</name>
    <dbReference type="NCBI Taxonomy" id="64518"/>
    <lineage>
        <taxon>Eukaryota</taxon>
        <taxon>Fungi</taxon>
        <taxon>Fungi incertae sedis</taxon>
        <taxon>Mucoromycota</taxon>
        <taxon>Mortierellomycotina</taxon>
        <taxon>Mortierellomycetes</taxon>
        <taxon>Mortierellales</taxon>
        <taxon>Mortierellaceae</taxon>
        <taxon>Mortierella</taxon>
    </lineage>
</organism>
<dbReference type="InterPro" id="IPR011047">
    <property type="entry name" value="Quinoprotein_ADH-like_sf"/>
</dbReference>
<evidence type="ECO:0000256" key="4">
    <source>
        <dbReference type="SAM" id="MobiDB-lite"/>
    </source>
</evidence>
<evidence type="ECO:0000313" key="6">
    <source>
        <dbReference type="Proteomes" id="UP000717515"/>
    </source>
</evidence>
<dbReference type="InterPro" id="IPR001680">
    <property type="entry name" value="WD40_rpt"/>
</dbReference>
<feature type="region of interest" description="Disordered" evidence="4">
    <location>
        <begin position="398"/>
        <end position="425"/>
    </location>
</feature>
<dbReference type="AlphaFoldDB" id="A0A9P8CZK0"/>
<keyword evidence="1 3" id="KW-0853">WD repeat</keyword>
<dbReference type="PROSITE" id="PS00678">
    <property type="entry name" value="WD_REPEATS_1"/>
    <property type="match status" value="4"/>
</dbReference>
<reference evidence="5" key="1">
    <citation type="submission" date="2021-07" db="EMBL/GenBank/DDBJ databases">
        <title>Draft genome of Mortierella alpina, strain LL118, isolated from an aspen leaf litter sample.</title>
        <authorList>
            <person name="Yang S."/>
            <person name="Vinatzer B.A."/>
        </authorList>
    </citation>
    <scope>NUCLEOTIDE SEQUENCE</scope>
    <source>
        <strain evidence="5">LL118</strain>
    </source>
</reference>
<dbReference type="InterPro" id="IPR015943">
    <property type="entry name" value="WD40/YVTN_repeat-like_dom_sf"/>
</dbReference>
<dbReference type="EMBL" id="JAIFTL010000015">
    <property type="protein sequence ID" value="KAG9326723.1"/>
    <property type="molecule type" value="Genomic_DNA"/>
</dbReference>
<accession>A0A9P8CZK0</accession>
<proteinExistence type="predicted"/>
<dbReference type="InterPro" id="IPR019775">
    <property type="entry name" value="WD40_repeat_CS"/>
</dbReference>
<evidence type="ECO:0000256" key="1">
    <source>
        <dbReference type="ARBA" id="ARBA00022574"/>
    </source>
</evidence>
<protein>
    <submittedName>
        <fullName evidence="5">Uncharacterized protein</fullName>
    </submittedName>
</protein>
<dbReference type="SMART" id="SM00320">
    <property type="entry name" value="WD40"/>
    <property type="match status" value="10"/>
</dbReference>
<feature type="repeat" description="WD" evidence="3">
    <location>
        <begin position="333"/>
        <end position="374"/>
    </location>
</feature>
<dbReference type="Pfam" id="PF00400">
    <property type="entry name" value="WD40"/>
    <property type="match status" value="6"/>
</dbReference>
<sequence>MVFTRKGDLIVTGGEDQIVRLRDIETGVCRGSLSGHSEGIRTVALSPDGRHIASAGDEGVLRLWEVESGMTRTTSSGAGYTVLSVGPSPKGASIISVNGGGTVSAWNMQSGECSQYLTEREEKACSVAISPCGGQIACGTTSGSIQLRNLESGAYCGVLSGVEHRDNAVSSIAYSPNGGQIVSCSKDCSVKIWDAGTGDRLHLFSNNSKYARIRLFACSPTAEQFATVISIDETITLWDVEVGTFRILQGHSKPISSIAYSPTGEEIASASRDMTIRLWNTTSGACRFVLSGYDTGAIQVLYSPNGCEIAACYEDNTIRFWNAETGDCRSTLTTKTSGKFSDIAYSPTGAVIASTHSDGTVQLWNVESGDCQTTLQYDLAAEKEIGTQIDAVTEISRSKCSDTDDSPGQVGHISTGSGVARQAQEQKHRKPVTYICFSSRGDLVATHGYNVEVVLWDVLTGKHRRTFHAVISVQVCTAKPVFSPNGSRFVNPHSTTAVRVWDVDTGARLLTLDHETLVKELLYSPKGDLIASGTRDATVKLWNAESGPCHRPVGHRIWSFEPPFWRSYR</sequence>
<dbReference type="PROSITE" id="PS50294">
    <property type="entry name" value="WD_REPEATS_REGION"/>
    <property type="match status" value="5"/>
</dbReference>
<name>A0A9P8CZK0_MORAP</name>
<dbReference type="SUPFAM" id="SSF50998">
    <property type="entry name" value="Quinoprotein alcohol dehydrogenase-like"/>
    <property type="match status" value="1"/>
</dbReference>
<feature type="repeat" description="WD" evidence="3">
    <location>
        <begin position="511"/>
        <end position="552"/>
    </location>
</feature>
<feature type="repeat" description="WD" evidence="3">
    <location>
        <begin position="162"/>
        <end position="203"/>
    </location>
</feature>
<keyword evidence="2" id="KW-0677">Repeat</keyword>
<feature type="repeat" description="WD" evidence="3">
    <location>
        <begin position="425"/>
        <end position="466"/>
    </location>
</feature>
<comment type="caution">
    <text evidence="5">The sequence shown here is derived from an EMBL/GenBank/DDBJ whole genome shotgun (WGS) entry which is preliminary data.</text>
</comment>
<dbReference type="Gene3D" id="2.130.10.10">
    <property type="entry name" value="YVTN repeat-like/Quinoprotein amine dehydrogenase"/>
    <property type="match status" value="4"/>
</dbReference>
<gene>
    <name evidence="5" type="ORF">KVV02_002919</name>
</gene>
<feature type="repeat" description="WD" evidence="3">
    <location>
        <begin position="290"/>
        <end position="331"/>
    </location>
</feature>
<dbReference type="InterPro" id="IPR020472">
    <property type="entry name" value="WD40_PAC1"/>
</dbReference>
<evidence type="ECO:0000256" key="3">
    <source>
        <dbReference type="PROSITE-ProRule" id="PRU00221"/>
    </source>
</evidence>
<dbReference type="GO" id="GO:0005634">
    <property type="term" value="C:nucleus"/>
    <property type="evidence" value="ECO:0007669"/>
    <property type="project" value="TreeGrafter"/>
</dbReference>
<dbReference type="GO" id="GO:1990234">
    <property type="term" value="C:transferase complex"/>
    <property type="evidence" value="ECO:0007669"/>
    <property type="project" value="UniProtKB-ARBA"/>
</dbReference>
<feature type="repeat" description="WD" evidence="3">
    <location>
        <begin position="33"/>
        <end position="74"/>
    </location>
</feature>
<evidence type="ECO:0000256" key="2">
    <source>
        <dbReference type="ARBA" id="ARBA00022737"/>
    </source>
</evidence>
<dbReference type="SUPFAM" id="SSF50978">
    <property type="entry name" value="WD40 repeat-like"/>
    <property type="match status" value="1"/>
</dbReference>
<dbReference type="PANTHER" id="PTHR22847:SF637">
    <property type="entry name" value="WD REPEAT DOMAIN 5B"/>
    <property type="match status" value="1"/>
</dbReference>
<dbReference type="CDD" id="cd00200">
    <property type="entry name" value="WD40"/>
    <property type="match status" value="2"/>
</dbReference>
<dbReference type="PROSITE" id="PS50082">
    <property type="entry name" value="WD_REPEATS_2"/>
    <property type="match status" value="7"/>
</dbReference>
<dbReference type="InterPro" id="IPR036322">
    <property type="entry name" value="WD40_repeat_dom_sf"/>
</dbReference>
<dbReference type="Proteomes" id="UP000717515">
    <property type="component" value="Unassembled WGS sequence"/>
</dbReference>
<dbReference type="PANTHER" id="PTHR22847">
    <property type="entry name" value="WD40 REPEAT PROTEIN"/>
    <property type="match status" value="1"/>
</dbReference>
<feature type="repeat" description="WD" evidence="3">
    <location>
        <begin position="248"/>
        <end position="289"/>
    </location>
</feature>
<dbReference type="PRINTS" id="PR00320">
    <property type="entry name" value="GPROTEINBRPT"/>
</dbReference>
<evidence type="ECO:0000313" key="5">
    <source>
        <dbReference type="EMBL" id="KAG9326723.1"/>
    </source>
</evidence>